<comment type="caution">
    <text evidence="2">The sequence shown here is derived from an EMBL/GenBank/DDBJ whole genome shotgun (WGS) entry which is preliminary data.</text>
</comment>
<accession>A0A9W9S2Q4</accession>
<dbReference type="InterPro" id="IPR004712">
    <property type="entry name" value="Na+/H+_antiporter_fungi"/>
</dbReference>
<evidence type="ECO:0000313" key="3">
    <source>
        <dbReference type="Proteomes" id="UP001147747"/>
    </source>
</evidence>
<organism evidence="2 3">
    <name type="scientific">Penicillium cosmopolitanum</name>
    <dbReference type="NCBI Taxonomy" id="1131564"/>
    <lineage>
        <taxon>Eukaryota</taxon>
        <taxon>Fungi</taxon>
        <taxon>Dikarya</taxon>
        <taxon>Ascomycota</taxon>
        <taxon>Pezizomycotina</taxon>
        <taxon>Eurotiomycetes</taxon>
        <taxon>Eurotiomycetidae</taxon>
        <taxon>Eurotiales</taxon>
        <taxon>Aspergillaceae</taxon>
        <taxon>Penicillium</taxon>
    </lineage>
</organism>
<dbReference type="GO" id="GO:0042391">
    <property type="term" value="P:regulation of membrane potential"/>
    <property type="evidence" value="ECO:0007669"/>
    <property type="project" value="InterPro"/>
</dbReference>
<gene>
    <name evidence="2" type="ORF">N7509_014141</name>
</gene>
<reference evidence="2" key="1">
    <citation type="submission" date="2022-12" db="EMBL/GenBank/DDBJ databases">
        <authorList>
            <person name="Petersen C."/>
        </authorList>
    </citation>
    <scope>NUCLEOTIDE SEQUENCE</scope>
    <source>
        <strain evidence="2">IBT 29677</strain>
    </source>
</reference>
<dbReference type="GO" id="GO:0015385">
    <property type="term" value="F:sodium:proton antiporter activity"/>
    <property type="evidence" value="ECO:0007669"/>
    <property type="project" value="InterPro"/>
</dbReference>
<reference evidence="2" key="2">
    <citation type="journal article" date="2023" name="IMA Fungus">
        <title>Comparative genomic study of the Penicillium genus elucidates a diverse pangenome and 15 lateral gene transfer events.</title>
        <authorList>
            <person name="Petersen C."/>
            <person name="Sorensen T."/>
            <person name="Nielsen M.R."/>
            <person name="Sondergaard T.E."/>
            <person name="Sorensen J.L."/>
            <person name="Fitzpatrick D.A."/>
            <person name="Frisvad J.C."/>
            <person name="Nielsen K.L."/>
        </authorList>
    </citation>
    <scope>NUCLEOTIDE SEQUENCE</scope>
    <source>
        <strain evidence="2">IBT 29677</strain>
    </source>
</reference>
<feature type="transmembrane region" description="Helical" evidence="1">
    <location>
        <begin position="42"/>
        <end position="65"/>
    </location>
</feature>
<dbReference type="GeneID" id="81377758"/>
<dbReference type="GO" id="GO:0036376">
    <property type="term" value="P:sodium ion export across plasma membrane"/>
    <property type="evidence" value="ECO:0007669"/>
    <property type="project" value="InterPro"/>
</dbReference>
<keyword evidence="1" id="KW-0472">Membrane</keyword>
<sequence length="159" mass="17872">MGYFGPIGVGAISYVEYARRLLPDPGESDEEVNHLTAAMVPVVYWLVFFSIVVHGLSIPVLNGIYKWLRVAIIHDHPVEVLMLSDNEPVPNNSVVHRESHLVTVNNRFSCISSNSRPSHNCEDSDMARLRYSRDCELSLGRLSSKESSLTQAEHIREIV</sequence>
<dbReference type="PANTHER" id="PTHR31382">
    <property type="entry name" value="NA(+)/H(+) ANTIPORTER"/>
    <property type="match status" value="1"/>
</dbReference>
<proteinExistence type="predicted"/>
<keyword evidence="3" id="KW-1185">Reference proteome</keyword>
<dbReference type="PANTHER" id="PTHR31382:SF5">
    <property type="entry name" value="SODIUM ION_PROTON EXCHANGER (EUROFUNG)"/>
    <property type="match status" value="1"/>
</dbReference>
<dbReference type="OrthoDB" id="5327978at2759"/>
<evidence type="ECO:0000256" key="1">
    <source>
        <dbReference type="SAM" id="Phobius"/>
    </source>
</evidence>
<dbReference type="GO" id="GO:0120029">
    <property type="term" value="P:proton export across plasma membrane"/>
    <property type="evidence" value="ECO:0007669"/>
    <property type="project" value="InterPro"/>
</dbReference>
<dbReference type="Proteomes" id="UP001147747">
    <property type="component" value="Unassembled WGS sequence"/>
</dbReference>
<name>A0A9W9S2Q4_9EURO</name>
<dbReference type="RefSeq" id="XP_056480767.1">
    <property type="nucleotide sequence ID" value="XM_056638778.1"/>
</dbReference>
<protein>
    <submittedName>
        <fullName evidence="2">Uncharacterized protein</fullName>
    </submittedName>
</protein>
<dbReference type="AlphaFoldDB" id="A0A9W9S2Q4"/>
<dbReference type="EMBL" id="JAPZBU010000013">
    <property type="protein sequence ID" value="KAJ5369529.1"/>
    <property type="molecule type" value="Genomic_DNA"/>
</dbReference>
<keyword evidence="1" id="KW-0812">Transmembrane</keyword>
<dbReference type="GO" id="GO:0005886">
    <property type="term" value="C:plasma membrane"/>
    <property type="evidence" value="ECO:0007669"/>
    <property type="project" value="InterPro"/>
</dbReference>
<evidence type="ECO:0000313" key="2">
    <source>
        <dbReference type="EMBL" id="KAJ5369529.1"/>
    </source>
</evidence>
<keyword evidence="1" id="KW-1133">Transmembrane helix</keyword>